<accession>A0AAV2C172</accession>
<gene>
    <name evidence="2" type="ORF">LARSCL_LOCUS22856</name>
</gene>
<evidence type="ECO:0000256" key="1">
    <source>
        <dbReference type="SAM" id="MobiDB-lite"/>
    </source>
</evidence>
<dbReference type="Proteomes" id="UP001497382">
    <property type="component" value="Unassembled WGS sequence"/>
</dbReference>
<organism evidence="2 3">
    <name type="scientific">Larinioides sclopetarius</name>
    <dbReference type="NCBI Taxonomy" id="280406"/>
    <lineage>
        <taxon>Eukaryota</taxon>
        <taxon>Metazoa</taxon>
        <taxon>Ecdysozoa</taxon>
        <taxon>Arthropoda</taxon>
        <taxon>Chelicerata</taxon>
        <taxon>Arachnida</taxon>
        <taxon>Araneae</taxon>
        <taxon>Araneomorphae</taxon>
        <taxon>Entelegynae</taxon>
        <taxon>Araneoidea</taxon>
        <taxon>Araneidae</taxon>
        <taxon>Larinioides</taxon>
    </lineage>
</organism>
<evidence type="ECO:0000313" key="2">
    <source>
        <dbReference type="EMBL" id="CAL1302039.1"/>
    </source>
</evidence>
<feature type="compositionally biased region" description="Polar residues" evidence="1">
    <location>
        <begin position="7"/>
        <end position="21"/>
    </location>
</feature>
<comment type="caution">
    <text evidence="2">The sequence shown here is derived from an EMBL/GenBank/DDBJ whole genome shotgun (WGS) entry which is preliminary data.</text>
</comment>
<evidence type="ECO:0000313" key="3">
    <source>
        <dbReference type="Proteomes" id="UP001497382"/>
    </source>
</evidence>
<proteinExistence type="predicted"/>
<name>A0AAV2C172_9ARAC</name>
<reference evidence="2 3" key="1">
    <citation type="submission" date="2024-04" db="EMBL/GenBank/DDBJ databases">
        <authorList>
            <person name="Rising A."/>
            <person name="Reimegard J."/>
            <person name="Sonavane S."/>
            <person name="Akerstrom W."/>
            <person name="Nylinder S."/>
            <person name="Hedman E."/>
            <person name="Kallberg Y."/>
        </authorList>
    </citation>
    <scope>NUCLEOTIDE SEQUENCE [LARGE SCALE GENOMIC DNA]</scope>
</reference>
<keyword evidence="3" id="KW-1185">Reference proteome</keyword>
<dbReference type="EMBL" id="CAXIEN010001127">
    <property type="protein sequence ID" value="CAL1302039.1"/>
    <property type="molecule type" value="Genomic_DNA"/>
</dbReference>
<sequence length="154" mass="17902">MPKISKSLASSKTSQKINETVTPERDVTIEPYALQRTNRMETIYSTQKGQIWSKMFYVVRIHFWLCLVNNNTYIQEADQPDSQVANADDEASVFATTSRRWKLPKRRKKATASTTIAANTIAEECRLKIEKLKKKKQLIKRRSTSLKWPCMIFK</sequence>
<feature type="region of interest" description="Disordered" evidence="1">
    <location>
        <begin position="1"/>
        <end position="21"/>
    </location>
</feature>
<dbReference type="AlphaFoldDB" id="A0AAV2C172"/>
<protein>
    <submittedName>
        <fullName evidence="2">Uncharacterized protein</fullName>
    </submittedName>
</protein>